<keyword evidence="7" id="KW-1185">Reference proteome</keyword>
<reference evidence="6 7" key="1">
    <citation type="submission" date="2020-04" db="EMBL/GenBank/DDBJ databases">
        <title>Genome sequencing of novel species.</title>
        <authorList>
            <person name="Heo J."/>
            <person name="Kim S.-J."/>
            <person name="Kim J.-S."/>
            <person name="Hong S.-B."/>
            <person name="Kwon S.-W."/>
        </authorList>
    </citation>
    <scope>NUCLEOTIDE SEQUENCE [LARGE SCALE GENOMIC DNA]</scope>
    <source>
        <strain evidence="6 7">MFER-1</strain>
    </source>
</reference>
<sequence length="223" mass="25114">MKRDFHGVQKVGLQIMGESEGIIGKAEWRRRLAGLRDGLSADERTNRSEKLCERVRLEVLDPLRIRSNRPLNVCAYAPFRSESSPLPLIKNSWEQGDRIFAPRIIPGGEGMELREVEALSDWIPGKWGVPEPDPQKTLLIEGRQPLDVVLVPGIAFHIQGGRLGYGGGYYDRLYADRLLSGNGETIWLGFCFAAQVVTELLPIEPHDLRLSGVATEERVVWFR</sequence>
<dbReference type="Pfam" id="PF01812">
    <property type="entry name" value="5-FTHF_cyc-lig"/>
    <property type="match status" value="1"/>
</dbReference>
<feature type="binding site" evidence="4">
    <location>
        <begin position="25"/>
        <end position="29"/>
    </location>
    <ligand>
        <name>ATP</name>
        <dbReference type="ChEBI" id="CHEBI:30616"/>
    </ligand>
</feature>
<accession>A0A7Z2VQ76</accession>
<evidence type="ECO:0000256" key="5">
    <source>
        <dbReference type="RuleBase" id="RU361279"/>
    </source>
</evidence>
<dbReference type="GO" id="GO:0046872">
    <property type="term" value="F:metal ion binding"/>
    <property type="evidence" value="ECO:0007669"/>
    <property type="project" value="UniProtKB-KW"/>
</dbReference>
<comment type="catalytic activity">
    <reaction evidence="5">
        <text>(6S)-5-formyl-5,6,7,8-tetrahydrofolate + ATP = (6R)-5,10-methenyltetrahydrofolate + ADP + phosphate</text>
        <dbReference type="Rhea" id="RHEA:10488"/>
        <dbReference type="ChEBI" id="CHEBI:30616"/>
        <dbReference type="ChEBI" id="CHEBI:43474"/>
        <dbReference type="ChEBI" id="CHEBI:57455"/>
        <dbReference type="ChEBI" id="CHEBI:57457"/>
        <dbReference type="ChEBI" id="CHEBI:456216"/>
        <dbReference type="EC" id="6.3.3.2"/>
    </reaction>
</comment>
<evidence type="ECO:0000313" key="7">
    <source>
        <dbReference type="Proteomes" id="UP000502248"/>
    </source>
</evidence>
<dbReference type="RefSeq" id="WP_169283480.1">
    <property type="nucleotide sequence ID" value="NZ_CP051680.1"/>
</dbReference>
<evidence type="ECO:0000256" key="1">
    <source>
        <dbReference type="ARBA" id="ARBA00010638"/>
    </source>
</evidence>
<dbReference type="PIRSF" id="PIRSF006806">
    <property type="entry name" value="FTHF_cligase"/>
    <property type="match status" value="1"/>
</dbReference>
<feature type="binding site" evidence="4">
    <location>
        <position position="82"/>
    </location>
    <ligand>
        <name>substrate</name>
    </ligand>
</feature>
<dbReference type="KEGG" id="cheb:HH215_31360"/>
<protein>
    <recommendedName>
        <fullName evidence="5">5-formyltetrahydrofolate cyclo-ligase</fullName>
        <ecNumber evidence="5">6.3.3.2</ecNumber>
    </recommendedName>
</protein>
<gene>
    <name evidence="6" type="ORF">HH215_31360</name>
</gene>
<comment type="similarity">
    <text evidence="1 5">Belongs to the 5-formyltetrahydrofolate cyclo-ligase family.</text>
</comment>
<comment type="cofactor">
    <cofactor evidence="5">
        <name>Mg(2+)</name>
        <dbReference type="ChEBI" id="CHEBI:18420"/>
    </cofactor>
</comment>
<evidence type="ECO:0000313" key="6">
    <source>
        <dbReference type="EMBL" id="QJD87234.1"/>
    </source>
</evidence>
<dbReference type="SUPFAM" id="SSF100950">
    <property type="entry name" value="NagB/RpiA/CoA transferase-like"/>
    <property type="match status" value="1"/>
</dbReference>
<name>A0A7Z2VQ76_9BACL</name>
<keyword evidence="2 4" id="KW-0547">Nucleotide-binding</keyword>
<proteinExistence type="inferred from homology"/>
<dbReference type="InterPro" id="IPR002698">
    <property type="entry name" value="FTHF_cligase"/>
</dbReference>
<dbReference type="GO" id="GO:0035999">
    <property type="term" value="P:tetrahydrofolate interconversion"/>
    <property type="evidence" value="ECO:0007669"/>
    <property type="project" value="TreeGrafter"/>
</dbReference>
<dbReference type="PANTHER" id="PTHR23407">
    <property type="entry name" value="ATPASE INHIBITOR/5-FORMYLTETRAHYDROFOLATE CYCLO-LIGASE"/>
    <property type="match status" value="1"/>
</dbReference>
<evidence type="ECO:0000256" key="2">
    <source>
        <dbReference type="ARBA" id="ARBA00022741"/>
    </source>
</evidence>
<dbReference type="EC" id="6.3.3.2" evidence="5"/>
<keyword evidence="6" id="KW-0436">Ligase</keyword>
<dbReference type="GO" id="GO:0005524">
    <property type="term" value="F:ATP binding"/>
    <property type="evidence" value="ECO:0007669"/>
    <property type="project" value="UniProtKB-KW"/>
</dbReference>
<dbReference type="NCBIfam" id="TIGR02727">
    <property type="entry name" value="MTHFS_bact"/>
    <property type="match status" value="1"/>
</dbReference>
<dbReference type="GO" id="GO:0030272">
    <property type="term" value="F:5-formyltetrahydrofolate cyclo-ligase activity"/>
    <property type="evidence" value="ECO:0007669"/>
    <property type="project" value="UniProtKB-EC"/>
</dbReference>
<dbReference type="Proteomes" id="UP000502248">
    <property type="component" value="Chromosome"/>
</dbReference>
<feature type="binding site" evidence="4">
    <location>
        <begin position="162"/>
        <end position="170"/>
    </location>
    <ligand>
        <name>ATP</name>
        <dbReference type="ChEBI" id="CHEBI:30616"/>
    </ligand>
</feature>
<dbReference type="InterPro" id="IPR037171">
    <property type="entry name" value="NagB/RpiA_transferase-like"/>
</dbReference>
<evidence type="ECO:0000256" key="4">
    <source>
        <dbReference type="PIRSR" id="PIRSR006806-1"/>
    </source>
</evidence>
<dbReference type="GO" id="GO:0009396">
    <property type="term" value="P:folic acid-containing compound biosynthetic process"/>
    <property type="evidence" value="ECO:0007669"/>
    <property type="project" value="TreeGrafter"/>
</dbReference>
<dbReference type="InterPro" id="IPR024185">
    <property type="entry name" value="FTHF_cligase-like_sf"/>
</dbReference>
<dbReference type="AlphaFoldDB" id="A0A7Z2VQ76"/>
<keyword evidence="5" id="KW-0460">Magnesium</keyword>
<keyword evidence="5" id="KW-0479">Metal-binding</keyword>
<organism evidence="6 7">
    <name type="scientific">Cohnella herbarum</name>
    <dbReference type="NCBI Taxonomy" id="2728023"/>
    <lineage>
        <taxon>Bacteria</taxon>
        <taxon>Bacillati</taxon>
        <taxon>Bacillota</taxon>
        <taxon>Bacilli</taxon>
        <taxon>Bacillales</taxon>
        <taxon>Paenibacillaceae</taxon>
        <taxon>Cohnella</taxon>
    </lineage>
</organism>
<keyword evidence="3 4" id="KW-0067">ATP-binding</keyword>
<evidence type="ECO:0000256" key="3">
    <source>
        <dbReference type="ARBA" id="ARBA00022840"/>
    </source>
</evidence>
<dbReference type="Gene3D" id="3.40.50.10420">
    <property type="entry name" value="NagB/RpiA/CoA transferase-like"/>
    <property type="match status" value="1"/>
</dbReference>
<dbReference type="EMBL" id="CP051680">
    <property type="protein sequence ID" value="QJD87234.1"/>
    <property type="molecule type" value="Genomic_DNA"/>
</dbReference>
<dbReference type="PANTHER" id="PTHR23407:SF1">
    <property type="entry name" value="5-FORMYLTETRAHYDROFOLATE CYCLO-LIGASE"/>
    <property type="match status" value="1"/>
</dbReference>